<keyword evidence="10" id="KW-0378">Hydrolase</keyword>
<keyword evidence="8" id="KW-0732">Signal</keyword>
<name>A0A835G5W8_SPOEX</name>
<feature type="domain" description="Calcineurin-like phosphoesterase" evidence="12">
    <location>
        <begin position="1075"/>
        <end position="1289"/>
    </location>
</feature>
<evidence type="ECO:0000256" key="5">
    <source>
        <dbReference type="ARBA" id="ARBA00022525"/>
    </source>
</evidence>
<dbReference type="Proteomes" id="UP000648187">
    <property type="component" value="Unassembled WGS sequence"/>
</dbReference>
<dbReference type="EMBL" id="JACKWZ010000396">
    <property type="protein sequence ID" value="KAF9408239.1"/>
    <property type="molecule type" value="Genomic_DNA"/>
</dbReference>
<dbReference type="Pfam" id="PF00149">
    <property type="entry name" value="Metallophos"/>
    <property type="match status" value="3"/>
</dbReference>
<accession>A0A835G5W8</accession>
<dbReference type="GO" id="GO:0008253">
    <property type="term" value="F:5'-nucleotidase activity"/>
    <property type="evidence" value="ECO:0007669"/>
    <property type="project" value="TreeGrafter"/>
</dbReference>
<evidence type="ECO:0000313" key="15">
    <source>
        <dbReference type="Proteomes" id="UP000648187"/>
    </source>
</evidence>
<dbReference type="InterPro" id="IPR006179">
    <property type="entry name" value="5_nucleotidase/apyrase"/>
</dbReference>
<evidence type="ECO:0000256" key="2">
    <source>
        <dbReference type="ARBA" id="ARBA00006654"/>
    </source>
</evidence>
<dbReference type="GO" id="GO:0000166">
    <property type="term" value="F:nucleotide binding"/>
    <property type="evidence" value="ECO:0007669"/>
    <property type="project" value="UniProtKB-KW"/>
</dbReference>
<evidence type="ECO:0000256" key="9">
    <source>
        <dbReference type="ARBA" id="ARBA00022741"/>
    </source>
</evidence>
<evidence type="ECO:0000259" key="13">
    <source>
        <dbReference type="Pfam" id="PF02872"/>
    </source>
</evidence>
<feature type="domain" description="5'-Nucleotidase C-terminal" evidence="13">
    <location>
        <begin position="332"/>
        <end position="489"/>
    </location>
</feature>
<dbReference type="InterPro" id="IPR029052">
    <property type="entry name" value="Metallo-depent_PP-like"/>
</dbReference>
<dbReference type="Gene3D" id="3.60.21.10">
    <property type="match status" value="3"/>
</dbReference>
<evidence type="ECO:0000256" key="8">
    <source>
        <dbReference type="ARBA" id="ARBA00022729"/>
    </source>
</evidence>
<evidence type="ECO:0000256" key="10">
    <source>
        <dbReference type="ARBA" id="ARBA00022801"/>
    </source>
</evidence>
<evidence type="ECO:0000256" key="11">
    <source>
        <dbReference type="ARBA" id="ARBA00023240"/>
    </source>
</evidence>
<comment type="similarity">
    <text evidence="2">Belongs to the 5'-nucleotidase family.</text>
</comment>
<comment type="caution">
    <text evidence="14">The sequence shown here is derived from an EMBL/GenBank/DDBJ whole genome shotgun (WGS) entry which is preliminary data.</text>
</comment>
<evidence type="ECO:0000259" key="12">
    <source>
        <dbReference type="Pfam" id="PF00149"/>
    </source>
</evidence>
<proteinExistence type="inferred from homology"/>
<evidence type="ECO:0000256" key="7">
    <source>
        <dbReference type="ARBA" id="ARBA00022723"/>
    </source>
</evidence>
<dbReference type="PANTHER" id="PTHR11575:SF32">
    <property type="entry name" value="APYRASE-LIKE PROTEIN"/>
    <property type="match status" value="1"/>
</dbReference>
<evidence type="ECO:0000256" key="1">
    <source>
        <dbReference type="ARBA" id="ARBA00004613"/>
    </source>
</evidence>
<dbReference type="PROSITE" id="PS00786">
    <property type="entry name" value="5_NUCLEOTIDASE_2"/>
    <property type="match status" value="3"/>
</dbReference>
<dbReference type="GO" id="GO:0005886">
    <property type="term" value="C:plasma membrane"/>
    <property type="evidence" value="ECO:0007669"/>
    <property type="project" value="TreeGrafter"/>
</dbReference>
<dbReference type="GO" id="GO:0090729">
    <property type="term" value="F:toxin activity"/>
    <property type="evidence" value="ECO:0007669"/>
    <property type="project" value="UniProtKB-KW"/>
</dbReference>
<comment type="subcellular location">
    <subcellularLocation>
        <location evidence="1">Secreted</location>
    </subcellularLocation>
</comment>
<dbReference type="EC" id="3.6.1.5" evidence="3"/>
<dbReference type="GO" id="GO:0005576">
    <property type="term" value="C:extracellular region"/>
    <property type="evidence" value="ECO:0007669"/>
    <property type="project" value="UniProtKB-SubCell"/>
</dbReference>
<evidence type="ECO:0000256" key="6">
    <source>
        <dbReference type="ARBA" id="ARBA00022656"/>
    </source>
</evidence>
<reference evidence="14" key="1">
    <citation type="submission" date="2020-08" db="EMBL/GenBank/DDBJ databases">
        <title>Spodoptera exigua strain:BAW_Kor-Di-RS1 Genome sequencing and assembly.</title>
        <authorList>
            <person name="Kim J."/>
            <person name="Nam H.Y."/>
            <person name="Kwon M."/>
            <person name="Choi J.H."/>
            <person name="Cho S.R."/>
            <person name="Kim G.-H."/>
        </authorList>
    </citation>
    <scope>NUCLEOTIDE SEQUENCE</scope>
    <source>
        <strain evidence="14">BAW_Kor-Di-RS1</strain>
        <tissue evidence="14">Whole-body</tissue>
    </source>
</reference>
<dbReference type="SUPFAM" id="SSF55816">
    <property type="entry name" value="5'-nucleotidase (syn. UDP-sugar hydrolase), C-terminal domain"/>
    <property type="match status" value="3"/>
</dbReference>
<feature type="domain" description="Calcineurin-like phosphoesterase" evidence="12">
    <location>
        <begin position="521"/>
        <end position="734"/>
    </location>
</feature>
<feature type="domain" description="Calcineurin-like phosphoesterase" evidence="12">
    <location>
        <begin position="52"/>
        <end position="231"/>
    </location>
</feature>
<evidence type="ECO:0000313" key="14">
    <source>
        <dbReference type="EMBL" id="KAF9408239.1"/>
    </source>
</evidence>
<sequence>MFGNNRNPIIMKDRQAVETTDNARILLISTSSFLAVEFVETSPLGTPCSQNDTCIGGFARLATLVRQRLVKEPDSLLLNAGDSFQGTLWYNILRWNVTQDFMNMLPHDAHVLGNHEFDNGIEGVVPYLKHLNSKVVTANIIDDLEPTMQGLYEKSIIVTRKNRRIGIIGVLIATTDILASTGRLKEEAEKLNAEGVDIIIVLSHCGLDIDREIALHAGPHIDIIVGGHSHTLLFNGEAPENSAFIPLGPYPVVVEQENRKVLIVQAAAHTQYLGEIKLTFDDNGHLRHWTGDPHYIGNEIEQARDVLDKIEKYLPLIEDKASEEIGSALVELSADCACSECNLGNFMCDAFMHATIPRAGPNQWNYAHFCVNNRGVIRAAIDSGVITYEGIIVASPFENNVEVFDLKGEHIMEMLEFSVENQQWPGARLLQVAGLRVTFDGSRPVNSRVVDVQVRCIECDVPRYEPLKLDQYYKVVSQSFIANGGDGYNLVLFKMSRLVIFLFSFCIFCGVRSASGDYDLNILHYNDFHARFVETNRFGGSCSQNDVCIGGFARLATLVRQRLVEEPDSLLLNAGDSFQGTLWYNILRWNVTQDFMNMLPHDAHALGNHEFDNGIEGLVPYLKHLNSKVVTANIIDDLEPTMQGLYEKSIIVTRKNRRIGIIGVLIATTDTLASTGKLKFTDEIEAVREEAEKLNAQGVDIIVVLSHCGLDIDREIALHGGPHIDIIVGGHSHTLLFNGEAPENSAFIPLGPYPEVVDQQNRKVLIVQAAAHTQYLGEIKLTFDDNGHLKHWTGDPHYIGNEIEQAQDVLDKIEKYLPLIQEKASEEIGSALVELSADCTCSECNLGNLMCDAFLHATLPKAGPNQWNYAHFCVNNRGVIRAAINRGVITYEGITVASPFENKVEVFDLKGEHIMEMLEFSVQNPQWPGGRLLQVAGLRVTFNGSLPINSRVVDVQVRCIECDVPRYEPLKLDQYYKVVSQSFMANGGDGYSMISENRKNIEVLGVDYDVLSSYISQQSPVFAENEGRLTFNNFCQQQTILVELVLLKMSRLLLFLFSYCVLCGVQSASGDYDLNILHYNDFHARFVETSPAGNICNPNDEPCIGGFARLATLVRNRLKEEKDSLLLNAGDSFQGTIWYNILRWNVTQDFMNMLPHDAHVLGNHEFDNGIEGVVPYLQHLDSKVVTANIIDDLEPTMHGLYEKSIIVTRKGRRIGIIGVIIATTNTLASTGRLRFTDEVEAVREEAEKLNAQGVDIIIVLSHCGIDIDREIAMHAGPHVDIIVGGHSHTLLYNGEAPENSGFTPLGPYPVVVEQASRKVLIVQAAAHTQYLGEIKLTFDDNGHLLRWNGGPHYIGNEIPQAPDVLEKINYYLPRIEEQATEVIGSSLVRLSSSCACSECNLGNLICDAFLHAAIPRAANNSWNYAHFCVINQGGIRVPIEEGEITFESLILSTPFENNVEVFDLKGEHILEMLEYSVANEPYAGARMLQVSGLHASFDGARPQNSRLISAAVRCIECDIPRYEPLRADKYYKVVSQSFLGNGGDGFDMISENRKNVEVVGVDYEVLMNYIRQLAPIYAENEGRMQISNPCIV</sequence>
<dbReference type="Pfam" id="PF02872">
    <property type="entry name" value="5_nucleotid_C"/>
    <property type="match status" value="3"/>
</dbReference>
<dbReference type="SUPFAM" id="SSF56300">
    <property type="entry name" value="Metallo-dependent phosphatases"/>
    <property type="match status" value="3"/>
</dbReference>
<keyword evidence="6" id="KW-0800">Toxin</keyword>
<evidence type="ECO:0000256" key="4">
    <source>
        <dbReference type="ARBA" id="ARBA00022442"/>
    </source>
</evidence>
<dbReference type="GO" id="GO:0004050">
    <property type="term" value="F:apyrase activity"/>
    <property type="evidence" value="ECO:0007669"/>
    <property type="project" value="UniProtKB-EC"/>
</dbReference>
<dbReference type="InterPro" id="IPR006146">
    <property type="entry name" value="5'-Nucleotdase_CS"/>
</dbReference>
<keyword evidence="11" id="KW-1199">Hemostasis impairing toxin</keyword>
<dbReference type="InterPro" id="IPR008334">
    <property type="entry name" value="5'-Nucleotdase_C"/>
</dbReference>
<keyword evidence="9" id="KW-0547">Nucleotide-binding</keyword>
<evidence type="ECO:0000256" key="3">
    <source>
        <dbReference type="ARBA" id="ARBA00012148"/>
    </source>
</evidence>
<feature type="domain" description="5'-Nucleotidase C-terminal" evidence="13">
    <location>
        <begin position="833"/>
        <end position="995"/>
    </location>
</feature>
<dbReference type="FunFam" id="3.60.21.10:FF:000020">
    <property type="entry name" value="NT5E isoform 4"/>
    <property type="match status" value="3"/>
</dbReference>
<dbReference type="GO" id="GO:0046872">
    <property type="term" value="F:metal ion binding"/>
    <property type="evidence" value="ECO:0007669"/>
    <property type="project" value="UniProtKB-KW"/>
</dbReference>
<keyword evidence="4" id="KW-1201">Platelet aggregation inhibiting toxin</keyword>
<keyword evidence="5" id="KW-0964">Secreted</keyword>
<protein>
    <recommendedName>
        <fullName evidence="3">apyrase</fullName>
        <ecNumber evidence="3">3.6.1.5</ecNumber>
    </recommendedName>
</protein>
<organism evidence="14 15">
    <name type="scientific">Spodoptera exigua</name>
    <name type="common">Beet armyworm</name>
    <name type="synonym">Noctua fulgens</name>
    <dbReference type="NCBI Taxonomy" id="7107"/>
    <lineage>
        <taxon>Eukaryota</taxon>
        <taxon>Metazoa</taxon>
        <taxon>Ecdysozoa</taxon>
        <taxon>Arthropoda</taxon>
        <taxon>Hexapoda</taxon>
        <taxon>Insecta</taxon>
        <taxon>Pterygota</taxon>
        <taxon>Neoptera</taxon>
        <taxon>Endopterygota</taxon>
        <taxon>Lepidoptera</taxon>
        <taxon>Glossata</taxon>
        <taxon>Ditrysia</taxon>
        <taxon>Noctuoidea</taxon>
        <taxon>Noctuidae</taxon>
        <taxon>Amphipyrinae</taxon>
        <taxon>Spodoptera</taxon>
    </lineage>
</organism>
<dbReference type="GO" id="GO:0006196">
    <property type="term" value="P:AMP catabolic process"/>
    <property type="evidence" value="ECO:0007669"/>
    <property type="project" value="TreeGrafter"/>
</dbReference>
<gene>
    <name evidence="14" type="ORF">HW555_012012</name>
</gene>
<dbReference type="InterPro" id="IPR036907">
    <property type="entry name" value="5'-Nucleotdase_C_sf"/>
</dbReference>
<dbReference type="PRINTS" id="PR01607">
    <property type="entry name" value="APYRASEFAMLY"/>
</dbReference>
<keyword evidence="15" id="KW-1185">Reference proteome</keyword>
<dbReference type="InterPro" id="IPR004843">
    <property type="entry name" value="Calcineurin-like_PHP"/>
</dbReference>
<dbReference type="PANTHER" id="PTHR11575">
    <property type="entry name" value="5'-NUCLEOTIDASE-RELATED"/>
    <property type="match status" value="1"/>
</dbReference>
<keyword evidence="7" id="KW-0479">Metal-binding</keyword>
<dbReference type="FunFam" id="3.90.780.10:FF:000001">
    <property type="entry name" value="NT5E isoform 3"/>
    <property type="match status" value="2"/>
</dbReference>
<dbReference type="Gene3D" id="3.90.780.10">
    <property type="entry name" value="5'-Nucleotidase, C-terminal domain"/>
    <property type="match status" value="3"/>
</dbReference>
<dbReference type="CDD" id="cd07409">
    <property type="entry name" value="MPP_CD73_N"/>
    <property type="match status" value="3"/>
</dbReference>
<feature type="domain" description="5'-Nucleotidase C-terminal" evidence="13">
    <location>
        <begin position="1383"/>
        <end position="1550"/>
    </location>
</feature>